<keyword evidence="2" id="KW-0472">Membrane</keyword>
<dbReference type="InterPro" id="IPR050491">
    <property type="entry name" value="AmpC-like"/>
</dbReference>
<organism evidence="4 5">
    <name type="scientific">Chryseobacterium gleum ATCC 35910</name>
    <dbReference type="NCBI Taxonomy" id="525257"/>
    <lineage>
        <taxon>Bacteria</taxon>
        <taxon>Pseudomonadati</taxon>
        <taxon>Bacteroidota</taxon>
        <taxon>Flavobacteriia</taxon>
        <taxon>Flavobacteriales</taxon>
        <taxon>Weeksellaceae</taxon>
        <taxon>Chryseobacterium group</taxon>
        <taxon>Chryseobacterium</taxon>
    </lineage>
</organism>
<comment type="subcellular location">
    <subcellularLocation>
        <location evidence="1">Membrane</location>
    </subcellularLocation>
</comment>
<proteinExistence type="predicted"/>
<accession>A0ABN0AM01</accession>
<dbReference type="Gene3D" id="3.40.710.10">
    <property type="entry name" value="DD-peptidase/beta-lactamase superfamily"/>
    <property type="match status" value="1"/>
</dbReference>
<sequence length="223" mass="25325">MIERILNSISFFNTNCIFKQMKVKLQFILTFLIAYSLIAQTISDKIDSIRIRYQIPALEIAVISSDSILMKALGTNKVNSNVQVTLQNRFHLGSNTKAITSFIAADLVSQGKINWNTDFFHLFPELKAKQNQSKSLTLINLLNFKAPLAPFSYDTYIPESVVITGTNQEQRYNIAKYLLTQKAVKKNNDDLYLTNLGYVLAGLMLEKVSNKIIMNWSTISKKN</sequence>
<comment type="caution">
    <text evidence="4">The sequence shown here is derived from an EMBL/GenBank/DDBJ whole genome shotgun (WGS) entry which is preliminary data.</text>
</comment>
<evidence type="ECO:0000259" key="3">
    <source>
        <dbReference type="Pfam" id="PF00144"/>
    </source>
</evidence>
<dbReference type="InterPro" id="IPR001466">
    <property type="entry name" value="Beta-lactam-related"/>
</dbReference>
<dbReference type="SUPFAM" id="SSF56601">
    <property type="entry name" value="beta-lactamase/transpeptidase-like"/>
    <property type="match status" value="1"/>
</dbReference>
<evidence type="ECO:0000313" key="5">
    <source>
        <dbReference type="Proteomes" id="UP000002969"/>
    </source>
</evidence>
<gene>
    <name evidence="4" type="ORF">HMPREF0204_13135</name>
</gene>
<dbReference type="Pfam" id="PF00144">
    <property type="entry name" value="Beta-lactamase"/>
    <property type="match status" value="1"/>
</dbReference>
<name>A0ABN0AM01_CHRGE</name>
<feature type="domain" description="Beta-lactamase-related" evidence="3">
    <location>
        <begin position="45"/>
        <end position="210"/>
    </location>
</feature>
<dbReference type="Proteomes" id="UP000002969">
    <property type="component" value="Unassembled WGS sequence"/>
</dbReference>
<evidence type="ECO:0000313" key="4">
    <source>
        <dbReference type="EMBL" id="EFK34066.1"/>
    </source>
</evidence>
<dbReference type="PANTHER" id="PTHR46825">
    <property type="entry name" value="D-ALANYL-D-ALANINE-CARBOXYPEPTIDASE/ENDOPEPTIDASE AMPH"/>
    <property type="match status" value="1"/>
</dbReference>
<evidence type="ECO:0000256" key="2">
    <source>
        <dbReference type="ARBA" id="ARBA00023136"/>
    </source>
</evidence>
<dbReference type="InterPro" id="IPR012338">
    <property type="entry name" value="Beta-lactam/transpept-like"/>
</dbReference>
<reference evidence="4" key="1">
    <citation type="submission" date="2010-06" db="EMBL/GenBank/DDBJ databases">
        <authorList>
            <person name="Muzny D."/>
            <person name="Qin X."/>
            <person name="Buhay C."/>
            <person name="Dugan-Rocha S."/>
            <person name="Ding Y."/>
            <person name="Chen G."/>
            <person name="Hawes A."/>
            <person name="Holder M."/>
            <person name="Jhangiani S."/>
            <person name="Johnson A."/>
            <person name="Khan Z."/>
            <person name="Li Z."/>
            <person name="Liu W."/>
            <person name="Liu X."/>
            <person name="Perez L."/>
            <person name="Shen H."/>
            <person name="Wang Q."/>
            <person name="Watt J."/>
            <person name="Xi L."/>
            <person name="Xin Y."/>
            <person name="Zhou J."/>
            <person name="Deng J."/>
            <person name="Jiang H."/>
            <person name="Liu Y."/>
            <person name="Qu J."/>
            <person name="Song X.-Z."/>
            <person name="Zhang L."/>
            <person name="Villasana D."/>
            <person name="Johnson A."/>
            <person name="Liu J."/>
            <person name="Liyanage D."/>
            <person name="Lorensuhewa L."/>
            <person name="Robinson T."/>
            <person name="Song A."/>
            <person name="Song B.-B."/>
            <person name="Dinh H."/>
            <person name="Thornton R."/>
            <person name="Coyle M."/>
            <person name="Francisco L."/>
            <person name="Jackson L."/>
            <person name="Javaid M."/>
            <person name="Korchina V."/>
            <person name="Kovar C."/>
            <person name="Mata R."/>
            <person name="Mathew T."/>
            <person name="Ngo R."/>
            <person name="Nguyen L."/>
            <person name="Nguyen N."/>
            <person name="Okwuonu G."/>
            <person name="Ongeri F."/>
            <person name="Pham C."/>
            <person name="Simmons D."/>
            <person name="Wilczek-Boney K."/>
            <person name="Hale W."/>
            <person name="Jakkamsetti A."/>
            <person name="Pham P."/>
            <person name="Ruth R."/>
            <person name="San Lucas F."/>
            <person name="Warren J."/>
            <person name="Zhang J."/>
            <person name="Zhao Z."/>
            <person name="Zhou C."/>
            <person name="Zhu D."/>
            <person name="Lee S."/>
            <person name="Bess C."/>
            <person name="Blankenburg K."/>
            <person name="Forbes L."/>
            <person name="Fu Q."/>
            <person name="Gubbala S."/>
            <person name="Hirani K."/>
            <person name="Jayaseelan J.C."/>
            <person name="Lara F."/>
            <person name="Munidasa M."/>
            <person name="Palculict T."/>
            <person name="Patil S."/>
            <person name="Pu L.-L."/>
            <person name="Saada N."/>
            <person name="Tang L."/>
            <person name="Weissenberger G."/>
            <person name="Zhu Y."/>
            <person name="Hemphill L."/>
            <person name="Shang Y."/>
            <person name="Youmans B."/>
            <person name="Ayvaz T."/>
            <person name="Ross M."/>
            <person name="Santibanez J."/>
            <person name="Aqrawi P."/>
            <person name="Gross S."/>
            <person name="Joshi V."/>
            <person name="Fowler G."/>
            <person name="Nazareth L."/>
            <person name="Reid J."/>
            <person name="Worley K."/>
            <person name="Petrosino J."/>
            <person name="Highlander S."/>
            <person name="Gibbs R."/>
        </authorList>
    </citation>
    <scope>NUCLEOTIDE SEQUENCE [LARGE SCALE GENOMIC DNA]</scope>
    <source>
        <strain evidence="4">ATCC 35910</strain>
    </source>
</reference>
<dbReference type="PANTHER" id="PTHR46825:SF11">
    <property type="entry name" value="PENICILLIN-BINDING PROTEIN 4"/>
    <property type="match status" value="1"/>
</dbReference>
<dbReference type="EMBL" id="ACKQ02000007">
    <property type="protein sequence ID" value="EFK34066.1"/>
    <property type="molecule type" value="Genomic_DNA"/>
</dbReference>
<keyword evidence="5" id="KW-1185">Reference proteome</keyword>
<protein>
    <submittedName>
        <fullName evidence="4">Beta-lactamase</fullName>
    </submittedName>
</protein>
<evidence type="ECO:0000256" key="1">
    <source>
        <dbReference type="ARBA" id="ARBA00004370"/>
    </source>
</evidence>